<gene>
    <name evidence="1" type="ORF">PR048_010979</name>
</gene>
<evidence type="ECO:0000313" key="2">
    <source>
        <dbReference type="Proteomes" id="UP001159363"/>
    </source>
</evidence>
<keyword evidence="2" id="KW-1185">Reference proteome</keyword>
<feature type="non-terminal residue" evidence="1">
    <location>
        <position position="123"/>
    </location>
</feature>
<evidence type="ECO:0000313" key="1">
    <source>
        <dbReference type="EMBL" id="KAJ8884783.1"/>
    </source>
</evidence>
<protein>
    <submittedName>
        <fullName evidence="1">Uncharacterized protein</fullName>
    </submittedName>
</protein>
<reference evidence="1 2" key="1">
    <citation type="submission" date="2023-02" db="EMBL/GenBank/DDBJ databases">
        <title>LHISI_Scaffold_Assembly.</title>
        <authorList>
            <person name="Stuart O.P."/>
            <person name="Cleave R."/>
            <person name="Magrath M.J.L."/>
            <person name="Mikheyev A.S."/>
        </authorList>
    </citation>
    <scope>NUCLEOTIDE SEQUENCE [LARGE SCALE GENOMIC DNA]</scope>
    <source>
        <strain evidence="1">Daus_M_001</strain>
        <tissue evidence="1">Leg muscle</tissue>
    </source>
</reference>
<comment type="caution">
    <text evidence="1">The sequence shown here is derived from an EMBL/GenBank/DDBJ whole genome shotgun (WGS) entry which is preliminary data.</text>
</comment>
<dbReference type="EMBL" id="JARBHB010000004">
    <property type="protein sequence ID" value="KAJ8884783.1"/>
    <property type="molecule type" value="Genomic_DNA"/>
</dbReference>
<accession>A0ABQ9HLK0</accession>
<name>A0ABQ9HLK0_9NEOP</name>
<proteinExistence type="predicted"/>
<dbReference type="Proteomes" id="UP001159363">
    <property type="component" value="Chromosome X"/>
</dbReference>
<sequence length="123" mass="14291">MKHGNLQDIFNDWFAVLNKAWDVQTTTEHHLIKSTESVGMYWENLIKDDTQLNEEDDEDNDANDTVFQVCDSVVSIERLSYVAVYVAYKHRTIYPDLSVSTEEINEKDRIQTVTKAGLEYRAN</sequence>
<organism evidence="1 2">
    <name type="scientific">Dryococelus australis</name>
    <dbReference type="NCBI Taxonomy" id="614101"/>
    <lineage>
        <taxon>Eukaryota</taxon>
        <taxon>Metazoa</taxon>
        <taxon>Ecdysozoa</taxon>
        <taxon>Arthropoda</taxon>
        <taxon>Hexapoda</taxon>
        <taxon>Insecta</taxon>
        <taxon>Pterygota</taxon>
        <taxon>Neoptera</taxon>
        <taxon>Polyneoptera</taxon>
        <taxon>Phasmatodea</taxon>
        <taxon>Verophasmatodea</taxon>
        <taxon>Anareolatae</taxon>
        <taxon>Phasmatidae</taxon>
        <taxon>Eurycanthinae</taxon>
        <taxon>Dryococelus</taxon>
    </lineage>
</organism>